<keyword evidence="2" id="KW-1185">Reference proteome</keyword>
<evidence type="ECO:0000313" key="1">
    <source>
        <dbReference type="EMBL" id="WVZ08733.1"/>
    </source>
</evidence>
<protein>
    <submittedName>
        <fullName evidence="1">Uncharacterized protein</fullName>
    </submittedName>
</protein>
<dbReference type="EMBL" id="CP144695">
    <property type="protein sequence ID" value="WVZ08733.1"/>
    <property type="molecule type" value="Genomic_DNA"/>
</dbReference>
<gene>
    <name evidence="1" type="ORF">V8G54_022079</name>
</gene>
<organism evidence="1 2">
    <name type="scientific">Vigna mungo</name>
    <name type="common">Black gram</name>
    <name type="synonym">Phaseolus mungo</name>
    <dbReference type="NCBI Taxonomy" id="3915"/>
    <lineage>
        <taxon>Eukaryota</taxon>
        <taxon>Viridiplantae</taxon>
        <taxon>Streptophyta</taxon>
        <taxon>Embryophyta</taxon>
        <taxon>Tracheophyta</taxon>
        <taxon>Spermatophyta</taxon>
        <taxon>Magnoliopsida</taxon>
        <taxon>eudicotyledons</taxon>
        <taxon>Gunneridae</taxon>
        <taxon>Pentapetalae</taxon>
        <taxon>rosids</taxon>
        <taxon>fabids</taxon>
        <taxon>Fabales</taxon>
        <taxon>Fabaceae</taxon>
        <taxon>Papilionoideae</taxon>
        <taxon>50 kb inversion clade</taxon>
        <taxon>NPAAA clade</taxon>
        <taxon>indigoferoid/millettioid clade</taxon>
        <taxon>Phaseoleae</taxon>
        <taxon>Vigna</taxon>
    </lineage>
</organism>
<accession>A0AAQ3RXI0</accession>
<dbReference type="AlphaFoldDB" id="A0AAQ3RXI0"/>
<proteinExistence type="predicted"/>
<name>A0AAQ3RXI0_VIGMU</name>
<dbReference type="Proteomes" id="UP001374535">
    <property type="component" value="Chromosome 6"/>
</dbReference>
<reference evidence="1 2" key="1">
    <citation type="journal article" date="2023" name="Life. Sci Alliance">
        <title>Evolutionary insights into 3D genome organization and epigenetic landscape of Vigna mungo.</title>
        <authorList>
            <person name="Junaid A."/>
            <person name="Singh B."/>
            <person name="Bhatia S."/>
        </authorList>
    </citation>
    <scope>NUCLEOTIDE SEQUENCE [LARGE SCALE GENOMIC DNA]</scope>
    <source>
        <strain evidence="1">Urdbean</strain>
    </source>
</reference>
<sequence length="115" mass="12653">MKKVHLIEKLMRLKERVGEGPGPRTRTPRQGVAAAAALLGDRIRVPKRSGPIEVLLLLLMLLEENRGGDGLLANRSVVELPLSAGRGALFRGGRVRRRGLRLQASADVTHCKYRN</sequence>
<evidence type="ECO:0000313" key="2">
    <source>
        <dbReference type="Proteomes" id="UP001374535"/>
    </source>
</evidence>